<gene>
    <name evidence="1" type="ORF">IFDJLNFL_4771</name>
    <name evidence="2" type="ORF">MTDSW087_03899</name>
</gene>
<evidence type="ECO:0000313" key="3">
    <source>
        <dbReference type="Proteomes" id="UP000401717"/>
    </source>
</evidence>
<reference evidence="1" key="2">
    <citation type="journal article" date="2021" name="Front. Microbiol.">
        <title>Comprehensive Comparative Genomics and Phenotyping of Methylobacterium Species.</title>
        <authorList>
            <person name="Alessa O."/>
            <person name="Ogura Y."/>
            <person name="Fujitani Y."/>
            <person name="Takami H."/>
            <person name="Hayashi T."/>
            <person name="Sahin N."/>
            <person name="Tani A."/>
        </authorList>
    </citation>
    <scope>NUCLEOTIDE SEQUENCE</scope>
    <source>
        <strain evidence="1">DSM 22415</strain>
    </source>
</reference>
<dbReference type="Proteomes" id="UP000401717">
    <property type="component" value="Unassembled WGS sequence"/>
</dbReference>
<organism evidence="2 3">
    <name type="scientific">Methylobacterium dankookense</name>
    <dbReference type="NCBI Taxonomy" id="560405"/>
    <lineage>
        <taxon>Bacteria</taxon>
        <taxon>Pseudomonadati</taxon>
        <taxon>Pseudomonadota</taxon>
        <taxon>Alphaproteobacteria</taxon>
        <taxon>Hyphomicrobiales</taxon>
        <taxon>Methylobacteriaceae</taxon>
        <taxon>Methylobacterium</taxon>
    </lineage>
</organism>
<name>A0A564G132_9HYPH</name>
<dbReference type="Proteomes" id="UP001055303">
    <property type="component" value="Unassembled WGS sequence"/>
</dbReference>
<evidence type="ECO:0000313" key="2">
    <source>
        <dbReference type="EMBL" id="VUF14183.1"/>
    </source>
</evidence>
<proteinExistence type="predicted"/>
<dbReference type="AlphaFoldDB" id="A0A564G132"/>
<dbReference type="EMBL" id="CABFVH010000029">
    <property type="protein sequence ID" value="VUF14183.1"/>
    <property type="molecule type" value="Genomic_DNA"/>
</dbReference>
<sequence>MAHKVRTPAAGTARVLGNDCLAAVTQDYSAPTFIIQRLSRRLGVSIEVAGVLAELAFPAADNWRKRA</sequence>
<keyword evidence="4" id="KW-1185">Reference proteome</keyword>
<accession>A0A564G132</accession>
<reference evidence="1" key="3">
    <citation type="submission" date="2021-08" db="EMBL/GenBank/DDBJ databases">
        <authorList>
            <person name="Tani A."/>
            <person name="Ola A."/>
            <person name="Ogura Y."/>
            <person name="Katsura K."/>
            <person name="Hayashi T."/>
        </authorList>
    </citation>
    <scope>NUCLEOTIDE SEQUENCE</scope>
    <source>
        <strain evidence="1">DSM 22415</strain>
    </source>
</reference>
<dbReference type="EMBL" id="BPQI01000172">
    <property type="protein sequence ID" value="GJD58845.1"/>
    <property type="molecule type" value="Genomic_DNA"/>
</dbReference>
<evidence type="ECO:0000313" key="4">
    <source>
        <dbReference type="Proteomes" id="UP001055303"/>
    </source>
</evidence>
<reference evidence="2 3" key="1">
    <citation type="submission" date="2019-06" db="EMBL/GenBank/DDBJ databases">
        <authorList>
            <person name="Rodrigo-Torres L."/>
            <person name="Arahal R. D."/>
            <person name="Lucena T."/>
        </authorList>
    </citation>
    <scope>NUCLEOTIDE SEQUENCE [LARGE SCALE GENOMIC DNA]</scope>
    <source>
        <strain evidence="2 3">SW08-7</strain>
    </source>
</reference>
<evidence type="ECO:0000313" key="1">
    <source>
        <dbReference type="EMBL" id="GJD58845.1"/>
    </source>
</evidence>
<protein>
    <submittedName>
        <fullName evidence="2">Uncharacterized protein</fullName>
    </submittedName>
</protein>